<dbReference type="OrthoDB" id="1633386at2"/>
<dbReference type="RefSeq" id="WP_089897597.1">
    <property type="nucleotide sequence ID" value="NZ_FOCI01000001.1"/>
</dbReference>
<accession>A0A1H7YC79</accession>
<feature type="domain" description="Bacteriophage phiJL001 Gp84 C-terminal" evidence="1">
    <location>
        <begin position="192"/>
        <end position="274"/>
    </location>
</feature>
<dbReference type="STRING" id="245187.SAMN04488003_101113"/>
<dbReference type="EMBL" id="FOCI01000001">
    <property type="protein sequence ID" value="SEM43826.1"/>
    <property type="molecule type" value="Genomic_DNA"/>
</dbReference>
<name>A0A1H7YC79_9RHOB</name>
<protein>
    <recommendedName>
        <fullName evidence="1">Bacteriophage phiJL001 Gp84 C-terminal domain-containing protein</fullName>
    </recommendedName>
</protein>
<dbReference type="Pfam" id="PF09931">
    <property type="entry name" value="Phage_phiJL001_Gp84_N"/>
    <property type="match status" value="1"/>
</dbReference>
<proteinExistence type="predicted"/>
<evidence type="ECO:0000313" key="2">
    <source>
        <dbReference type="EMBL" id="SEM43826.1"/>
    </source>
</evidence>
<dbReference type="Pfam" id="PF09356">
    <property type="entry name" value="Phage_BR0599"/>
    <property type="match status" value="1"/>
</dbReference>
<sequence>MNADALFAHLATGAGHVCQAWAITRRDGVTLGFTDHDRPLRFEGITFMADSGLSARALATVAGLAADNSEAVGLLQADVVTEADIVAGRYDGAAVRNWLVRWDDVAQRQLRFRGRIGEIVRQAGTFRVDLRGLTDLLNQPSGRTYLRSCDAVLGDARCGVRTDDPLVMTTAPVLAQDAGQSIEVAAGQHPDRWFEQGVMTVLTGQGAGLVVAIKHDLLQGGRRRLTLWDALPSPLAIGDTLRLVAGCDRRAETCRVKFANLANFRGFPTMPGEDWLMSVPRSTGTNDGGSLSS</sequence>
<reference evidence="2 3" key="1">
    <citation type="submission" date="2016-10" db="EMBL/GenBank/DDBJ databases">
        <authorList>
            <person name="de Groot N.N."/>
        </authorList>
    </citation>
    <scope>NUCLEOTIDE SEQUENCE [LARGE SCALE GENOMIC DNA]</scope>
    <source>
        <strain evidence="2 3">DSM 16213</strain>
    </source>
</reference>
<keyword evidence="3" id="KW-1185">Reference proteome</keyword>
<dbReference type="Proteomes" id="UP000199585">
    <property type="component" value="Unassembled WGS sequence"/>
</dbReference>
<evidence type="ECO:0000313" key="3">
    <source>
        <dbReference type="Proteomes" id="UP000199585"/>
    </source>
</evidence>
<dbReference type="AlphaFoldDB" id="A0A1H7YC79"/>
<gene>
    <name evidence="2" type="ORF">SAMN04488003_101113</name>
</gene>
<dbReference type="InterPro" id="IPR018964">
    <property type="entry name" value="Phage_phiJL001_Gp84_C"/>
</dbReference>
<dbReference type="InterPro" id="IPR011928">
    <property type="entry name" value="Phage_phiJL001_Gp84"/>
</dbReference>
<organism evidence="2 3">
    <name type="scientific">Loktanella fryxellensis</name>
    <dbReference type="NCBI Taxonomy" id="245187"/>
    <lineage>
        <taxon>Bacteria</taxon>
        <taxon>Pseudomonadati</taxon>
        <taxon>Pseudomonadota</taxon>
        <taxon>Alphaproteobacteria</taxon>
        <taxon>Rhodobacterales</taxon>
        <taxon>Roseobacteraceae</taxon>
        <taxon>Loktanella</taxon>
    </lineage>
</organism>
<evidence type="ECO:0000259" key="1">
    <source>
        <dbReference type="Pfam" id="PF09356"/>
    </source>
</evidence>
<dbReference type="NCBIfam" id="TIGR02218">
    <property type="entry name" value="phg_TIGR02218"/>
    <property type="match status" value="1"/>
</dbReference>